<evidence type="ECO:0000313" key="4">
    <source>
        <dbReference type="Proteomes" id="UP001153618"/>
    </source>
</evidence>
<keyword evidence="2" id="KW-0732">Signal</keyword>
<gene>
    <name evidence="3" type="ORF">POLS_LOCUS3031</name>
</gene>
<dbReference type="AlphaFoldDB" id="A0A9W4HKA1"/>
<proteinExistence type="predicted"/>
<sequence>MARFSLSFLAVLFVLAAVALSVPVKRDEGKAAAFSLESALGPLEGATKLIPGLDKDDGKPKLTAEEKKQKKEQEEEQQKKDDEATIAKANKKIAEADGDAKPTPTATHKNKVSSGNFVTPSATPTHKAKSKPNSLSKIPIIGGILGGSGVGL</sequence>
<protein>
    <submittedName>
        <fullName evidence="3">Uncharacterized protein</fullName>
    </submittedName>
</protein>
<dbReference type="Proteomes" id="UP001153618">
    <property type="component" value="Unassembled WGS sequence"/>
</dbReference>
<organism evidence="3 4">
    <name type="scientific">Penicillium olsonii</name>
    <dbReference type="NCBI Taxonomy" id="99116"/>
    <lineage>
        <taxon>Eukaryota</taxon>
        <taxon>Fungi</taxon>
        <taxon>Dikarya</taxon>
        <taxon>Ascomycota</taxon>
        <taxon>Pezizomycotina</taxon>
        <taxon>Eurotiomycetes</taxon>
        <taxon>Eurotiomycetidae</taxon>
        <taxon>Eurotiales</taxon>
        <taxon>Aspergillaceae</taxon>
        <taxon>Penicillium</taxon>
    </lineage>
</organism>
<feature type="region of interest" description="Disordered" evidence="1">
    <location>
        <begin position="46"/>
        <end position="152"/>
    </location>
</feature>
<reference evidence="3" key="1">
    <citation type="submission" date="2021-07" db="EMBL/GenBank/DDBJ databases">
        <authorList>
            <person name="Branca A.L. A."/>
        </authorList>
    </citation>
    <scope>NUCLEOTIDE SEQUENCE</scope>
</reference>
<keyword evidence="4" id="KW-1185">Reference proteome</keyword>
<name>A0A9W4HKA1_PENOL</name>
<feature type="signal peptide" evidence="2">
    <location>
        <begin position="1"/>
        <end position="21"/>
    </location>
</feature>
<feature type="compositionally biased region" description="Gly residues" evidence="1">
    <location>
        <begin position="143"/>
        <end position="152"/>
    </location>
</feature>
<dbReference type="OrthoDB" id="4368889at2759"/>
<feature type="compositionally biased region" description="Basic and acidic residues" evidence="1">
    <location>
        <begin position="53"/>
        <end position="85"/>
    </location>
</feature>
<feature type="compositionally biased region" description="Polar residues" evidence="1">
    <location>
        <begin position="104"/>
        <end position="124"/>
    </location>
</feature>
<comment type="caution">
    <text evidence="3">The sequence shown here is derived from an EMBL/GenBank/DDBJ whole genome shotgun (WGS) entry which is preliminary data.</text>
</comment>
<accession>A0A9W4HKA1</accession>
<feature type="chain" id="PRO_5040977245" evidence="2">
    <location>
        <begin position="22"/>
        <end position="152"/>
    </location>
</feature>
<evidence type="ECO:0000313" key="3">
    <source>
        <dbReference type="EMBL" id="CAG8042846.1"/>
    </source>
</evidence>
<evidence type="ECO:0000256" key="2">
    <source>
        <dbReference type="SAM" id="SignalP"/>
    </source>
</evidence>
<evidence type="ECO:0000256" key="1">
    <source>
        <dbReference type="SAM" id="MobiDB-lite"/>
    </source>
</evidence>
<dbReference type="EMBL" id="CAJVOS010000016">
    <property type="protein sequence ID" value="CAG8042846.1"/>
    <property type="molecule type" value="Genomic_DNA"/>
</dbReference>